<feature type="chain" id="PRO_5045639537" evidence="1">
    <location>
        <begin position="19"/>
        <end position="247"/>
    </location>
</feature>
<sequence>MRVLLVLLFALAAGGASAADLKLLTAGAYKSAAIEIVADFEKKTGHKVTIETGTAGALQKRVADGEYFDVLVIPPIPMASLLRTRVAESSAKELARAGVGMAIKQGAPVPDISEVDGFKKALLAARAIAYIDPAAGGSSGIYLAQLFQQMGIADQLKPKSVLVQGGLVADRIVDGKADIALQQSSELMGVPGVQFVGPIPLMVQNYTIYSGGVSLASRNRAAADALLLALANPENGKILKSKGLDSP</sequence>
<evidence type="ECO:0000313" key="3">
    <source>
        <dbReference type="Proteomes" id="UP000727907"/>
    </source>
</evidence>
<gene>
    <name evidence="2" type="ORF">KQ910_02235</name>
</gene>
<evidence type="ECO:0000313" key="2">
    <source>
        <dbReference type="EMBL" id="MBU8872559.1"/>
    </source>
</evidence>
<dbReference type="Pfam" id="PF13531">
    <property type="entry name" value="SBP_bac_11"/>
    <property type="match status" value="1"/>
</dbReference>
<comment type="caution">
    <text evidence="2">The sequence shown here is derived from an EMBL/GenBank/DDBJ whole genome shotgun (WGS) entry which is preliminary data.</text>
</comment>
<dbReference type="RefSeq" id="WP_216956751.1">
    <property type="nucleotide sequence ID" value="NZ_JAHOPB010000001.1"/>
</dbReference>
<dbReference type="InterPro" id="IPR050682">
    <property type="entry name" value="ModA/WtpA"/>
</dbReference>
<reference evidence="2 3" key="1">
    <citation type="submission" date="2021-06" db="EMBL/GenBank/DDBJ databases">
        <authorList>
            <person name="Lee D.H."/>
        </authorList>
    </citation>
    <scope>NUCLEOTIDE SEQUENCE [LARGE SCALE GENOMIC DNA]</scope>
    <source>
        <strain evidence="2 3">MMS21-HV4-11</strain>
    </source>
</reference>
<keyword evidence="3" id="KW-1185">Reference proteome</keyword>
<name>A0ABS6ID77_9HYPH</name>
<organism evidence="2 3">
    <name type="scientific">Reyranella humidisoli</name>
    <dbReference type="NCBI Taxonomy" id="2849149"/>
    <lineage>
        <taxon>Bacteria</taxon>
        <taxon>Pseudomonadati</taxon>
        <taxon>Pseudomonadota</taxon>
        <taxon>Alphaproteobacteria</taxon>
        <taxon>Hyphomicrobiales</taxon>
        <taxon>Reyranellaceae</taxon>
        <taxon>Reyranella</taxon>
    </lineage>
</organism>
<dbReference type="PANTHER" id="PTHR30632:SF11">
    <property type="entry name" value="BLR4797 PROTEIN"/>
    <property type="match status" value="1"/>
</dbReference>
<evidence type="ECO:0000256" key="1">
    <source>
        <dbReference type="SAM" id="SignalP"/>
    </source>
</evidence>
<proteinExistence type="predicted"/>
<accession>A0ABS6ID77</accession>
<dbReference type="EMBL" id="JAHOPB010000001">
    <property type="protein sequence ID" value="MBU8872559.1"/>
    <property type="molecule type" value="Genomic_DNA"/>
</dbReference>
<keyword evidence="1" id="KW-0732">Signal</keyword>
<dbReference type="Proteomes" id="UP000727907">
    <property type="component" value="Unassembled WGS sequence"/>
</dbReference>
<feature type="signal peptide" evidence="1">
    <location>
        <begin position="1"/>
        <end position="18"/>
    </location>
</feature>
<protein>
    <submittedName>
        <fullName evidence="2">Substrate-binding domain-containing protein</fullName>
    </submittedName>
</protein>
<dbReference type="PANTHER" id="PTHR30632">
    <property type="entry name" value="MOLYBDATE-BINDING PERIPLASMIC PROTEIN"/>
    <property type="match status" value="1"/>
</dbReference>